<dbReference type="Proteomes" id="UP000198406">
    <property type="component" value="Unassembled WGS sequence"/>
</dbReference>
<dbReference type="InParanoid" id="A0A1Z5J6C3"/>
<gene>
    <name evidence="1" type="ORF">FisN_6Lh261</name>
</gene>
<sequence>MDCRNNDDIADPEGLRALLQVRFVARKAKDFAQISSLDHQLKLEHGVRVSDYPRLWTRRTDASKASIRQMMRKRHARMMKLFGLLGHPYVQINSSVTRNASQIPGSHVHASLSALTRYQLEGRYDRAEAIKLELSLCGIRIHDQLLLWTNDAHVDFEMLETIPNRVNDVPLYTELKDDVYPNETASIKDGAGKLRFGGRTMEEDSLRRNQRIQQLIRQRAEADARGETTLFALIANELTSTYQVAIDDEQRTWRILNATPKEEESISLRTDDYTTSSFAALLFGEESRDYTSDTTYRPSQKSLSIDNSIYQQRIEELVQERIHLREEGRYLEADAVRRELWHTYNVGVNDKLRQYSVGGVYDTSTANQVQTNRKKQ</sequence>
<name>A0A1Z5J6C3_FISSO</name>
<organism evidence="1 2">
    <name type="scientific">Fistulifera solaris</name>
    <name type="common">Oleaginous diatom</name>
    <dbReference type="NCBI Taxonomy" id="1519565"/>
    <lineage>
        <taxon>Eukaryota</taxon>
        <taxon>Sar</taxon>
        <taxon>Stramenopiles</taxon>
        <taxon>Ochrophyta</taxon>
        <taxon>Bacillariophyta</taxon>
        <taxon>Bacillariophyceae</taxon>
        <taxon>Bacillariophycidae</taxon>
        <taxon>Naviculales</taxon>
        <taxon>Naviculaceae</taxon>
        <taxon>Fistulifera</taxon>
    </lineage>
</organism>
<accession>A0A1Z5J6C3</accession>
<keyword evidence="2" id="KW-1185">Reference proteome</keyword>
<evidence type="ECO:0000313" key="2">
    <source>
        <dbReference type="Proteomes" id="UP000198406"/>
    </source>
</evidence>
<proteinExistence type="predicted"/>
<comment type="caution">
    <text evidence="1">The sequence shown here is derived from an EMBL/GenBank/DDBJ whole genome shotgun (WGS) entry which is preliminary data.</text>
</comment>
<protein>
    <submittedName>
        <fullName evidence="1">Uncharacterized protein</fullName>
    </submittedName>
</protein>
<dbReference type="EMBL" id="BDSP01000007">
    <property type="protein sequence ID" value="GAX09368.1"/>
    <property type="molecule type" value="Genomic_DNA"/>
</dbReference>
<dbReference type="OrthoDB" id="49012at2759"/>
<evidence type="ECO:0000313" key="1">
    <source>
        <dbReference type="EMBL" id="GAX09368.1"/>
    </source>
</evidence>
<dbReference type="AlphaFoldDB" id="A0A1Z5J6C3"/>
<reference evidence="1 2" key="1">
    <citation type="journal article" date="2015" name="Plant Cell">
        <title>Oil accumulation by the oleaginous diatom Fistulifera solaris as revealed by the genome and transcriptome.</title>
        <authorList>
            <person name="Tanaka T."/>
            <person name="Maeda Y."/>
            <person name="Veluchamy A."/>
            <person name="Tanaka M."/>
            <person name="Abida H."/>
            <person name="Marechal E."/>
            <person name="Bowler C."/>
            <person name="Muto M."/>
            <person name="Sunaga Y."/>
            <person name="Tanaka M."/>
            <person name="Yoshino T."/>
            <person name="Taniguchi T."/>
            <person name="Fukuda Y."/>
            <person name="Nemoto M."/>
            <person name="Matsumoto M."/>
            <person name="Wong P.S."/>
            <person name="Aburatani S."/>
            <person name="Fujibuchi W."/>
        </authorList>
    </citation>
    <scope>NUCLEOTIDE SEQUENCE [LARGE SCALE GENOMIC DNA]</scope>
    <source>
        <strain evidence="1 2">JPCC DA0580</strain>
    </source>
</reference>